<comment type="caution">
    <text evidence="10">The sequence shown here is derived from an EMBL/GenBank/DDBJ whole genome shotgun (WGS) entry which is preliminary data.</text>
</comment>
<dbReference type="NCBIfam" id="TIGR03251">
    <property type="entry name" value="LAT_fam"/>
    <property type="match status" value="1"/>
</dbReference>
<keyword evidence="11" id="KW-1185">Reference proteome</keyword>
<dbReference type="InterPro" id="IPR015422">
    <property type="entry name" value="PyrdxlP-dep_Trfase_small"/>
</dbReference>
<dbReference type="PANTHER" id="PTHR43206">
    <property type="entry name" value="AMINOTRANSFERASE"/>
    <property type="match status" value="1"/>
</dbReference>
<evidence type="ECO:0000313" key="10">
    <source>
        <dbReference type="EMBL" id="MBB6081653.1"/>
    </source>
</evidence>
<dbReference type="GO" id="GO:0045484">
    <property type="term" value="F:L-lysine 6-transaminase activity"/>
    <property type="evidence" value="ECO:0007669"/>
    <property type="project" value="UniProtKB-EC"/>
</dbReference>
<evidence type="ECO:0000256" key="7">
    <source>
        <dbReference type="ARBA" id="ARBA00030921"/>
    </source>
</evidence>
<dbReference type="PIRSF" id="PIRSF000521">
    <property type="entry name" value="Transaminase_4ab_Lys_Orn"/>
    <property type="match status" value="1"/>
</dbReference>
<proteinExistence type="inferred from homology"/>
<name>A0A7W9TJ25_9ACTN</name>
<organism evidence="10 11">
    <name type="scientific">Streptomyces paradoxus</name>
    <dbReference type="NCBI Taxonomy" id="66375"/>
    <lineage>
        <taxon>Bacteria</taxon>
        <taxon>Bacillati</taxon>
        <taxon>Actinomycetota</taxon>
        <taxon>Actinomycetes</taxon>
        <taxon>Kitasatosporales</taxon>
        <taxon>Streptomycetaceae</taxon>
        <taxon>Streptomyces</taxon>
    </lineage>
</organism>
<dbReference type="InterPro" id="IPR015424">
    <property type="entry name" value="PyrdxlP-dep_Trfase"/>
</dbReference>
<reference evidence="10 11" key="1">
    <citation type="submission" date="2020-08" db="EMBL/GenBank/DDBJ databases">
        <title>Genomic Encyclopedia of Type Strains, Phase IV (KMG-IV): sequencing the most valuable type-strain genomes for metagenomic binning, comparative biology and taxonomic classification.</title>
        <authorList>
            <person name="Goeker M."/>
        </authorList>
    </citation>
    <scope>NUCLEOTIDE SEQUENCE [LARGE SCALE GENOMIC DNA]</scope>
    <source>
        <strain evidence="10 11">DSM 43350</strain>
    </source>
</reference>
<dbReference type="InterPro" id="IPR005814">
    <property type="entry name" value="Aminotrans_3"/>
</dbReference>
<dbReference type="AlphaFoldDB" id="A0A7W9TJ25"/>
<keyword evidence="6 9" id="KW-0663">Pyridoxal phosphate</keyword>
<keyword evidence="4 10" id="KW-0032">Aminotransferase</keyword>
<evidence type="ECO:0000256" key="4">
    <source>
        <dbReference type="ARBA" id="ARBA00022576"/>
    </source>
</evidence>
<evidence type="ECO:0000256" key="5">
    <source>
        <dbReference type="ARBA" id="ARBA00022679"/>
    </source>
</evidence>
<dbReference type="EMBL" id="JACHGV010000020">
    <property type="protein sequence ID" value="MBB6081653.1"/>
    <property type="molecule type" value="Genomic_DNA"/>
</dbReference>
<protein>
    <recommendedName>
        <fullName evidence="8">L-lysine-epsilon aminotransferase</fullName>
        <ecNumber evidence="3">2.6.1.36</ecNumber>
    </recommendedName>
    <alternativeName>
        <fullName evidence="7">Lysine 6-aminotransferase</fullName>
    </alternativeName>
</protein>
<dbReference type="PROSITE" id="PS00600">
    <property type="entry name" value="AA_TRANSFER_CLASS_3"/>
    <property type="match status" value="1"/>
</dbReference>
<accession>A0A7W9TJ25</accession>
<dbReference type="Proteomes" id="UP000591537">
    <property type="component" value="Unassembled WGS sequence"/>
</dbReference>
<dbReference type="RefSeq" id="WP_184567598.1">
    <property type="nucleotide sequence ID" value="NZ_BAAARS010000019.1"/>
</dbReference>
<dbReference type="InterPro" id="IPR017657">
    <property type="entry name" value="L-lysine_6-transaminase"/>
</dbReference>
<dbReference type="Pfam" id="PF00202">
    <property type="entry name" value="Aminotran_3"/>
    <property type="match status" value="1"/>
</dbReference>
<evidence type="ECO:0000256" key="8">
    <source>
        <dbReference type="ARBA" id="ARBA00050040"/>
    </source>
</evidence>
<gene>
    <name evidence="10" type="ORF">HNR57_007604</name>
</gene>
<dbReference type="SUPFAM" id="SSF53383">
    <property type="entry name" value="PLP-dependent transferases"/>
    <property type="match status" value="1"/>
</dbReference>
<dbReference type="GO" id="GO:0017000">
    <property type="term" value="P:antibiotic biosynthetic process"/>
    <property type="evidence" value="ECO:0007669"/>
    <property type="project" value="InterPro"/>
</dbReference>
<keyword evidence="5 10" id="KW-0808">Transferase</keyword>
<dbReference type="EC" id="2.6.1.36" evidence="3"/>
<evidence type="ECO:0000256" key="9">
    <source>
        <dbReference type="RuleBase" id="RU003560"/>
    </source>
</evidence>
<evidence type="ECO:0000256" key="6">
    <source>
        <dbReference type="ARBA" id="ARBA00022898"/>
    </source>
</evidence>
<dbReference type="CDD" id="cd00610">
    <property type="entry name" value="OAT_like"/>
    <property type="match status" value="1"/>
</dbReference>
<dbReference type="PANTHER" id="PTHR43206:SF2">
    <property type="entry name" value="4-AMINOBUTYRATE AMINOTRANSFERASE GABT"/>
    <property type="match status" value="1"/>
</dbReference>
<comment type="similarity">
    <text evidence="2 9">Belongs to the class-III pyridoxal-phosphate-dependent aminotransferase family.</text>
</comment>
<evidence type="ECO:0000313" key="11">
    <source>
        <dbReference type="Proteomes" id="UP000591537"/>
    </source>
</evidence>
<dbReference type="InterPro" id="IPR015421">
    <property type="entry name" value="PyrdxlP-dep_Trfase_major"/>
</dbReference>
<evidence type="ECO:0000256" key="2">
    <source>
        <dbReference type="ARBA" id="ARBA00008954"/>
    </source>
</evidence>
<comment type="cofactor">
    <cofactor evidence="1">
        <name>pyridoxal 5'-phosphate</name>
        <dbReference type="ChEBI" id="CHEBI:597326"/>
    </cofactor>
</comment>
<dbReference type="InterPro" id="IPR049704">
    <property type="entry name" value="Aminotrans_3_PPA_site"/>
</dbReference>
<sequence>MLDATHLVPAPGVTAEVHPADVHARLAAHMLVDGFPMVLDLARSHGSWLVDAVSGEAYLDMYTFFASSPLGINPPDVVEDPEMMNRLARVGANKPANCDTYTTYLVEFVETFKRVLGDPALPHLFFVEGGALAVENALKCAFDWKSRHNEAHGRSPELGRRALHLTRAFHGRSGYTMSLTNTDPTKTDRFPAFDWPRIEVPAVRFPLSDHLAEVEEAERRALAQAEAAFRAHPHDIACFIAEPVQGEGGDNHMRPEFLRAMQELCYRHDALFVVDEVQTGVGLTGTPWAYQQLGIEPDIVAFSKKTQVGGIMAGRRVDEVPDNVFRVSGRISSTWGGGLVDMVRATRLLKVIERDGLITRAAEAGDHFVGGLRRVADRHPGMMDNVRGRGLMCAFDMPTPELRDEVVRRMREEERVLVLPSGERTVRARPSLNIAYAELDLSLSALDRTLARMASEGQL</sequence>
<dbReference type="Gene3D" id="3.90.1150.10">
    <property type="entry name" value="Aspartate Aminotransferase, domain 1"/>
    <property type="match status" value="1"/>
</dbReference>
<dbReference type="Gene3D" id="3.40.640.10">
    <property type="entry name" value="Type I PLP-dependent aspartate aminotransferase-like (Major domain)"/>
    <property type="match status" value="1"/>
</dbReference>
<dbReference type="GO" id="GO:0030170">
    <property type="term" value="F:pyridoxal phosphate binding"/>
    <property type="evidence" value="ECO:0007669"/>
    <property type="project" value="InterPro"/>
</dbReference>
<dbReference type="GO" id="GO:0009450">
    <property type="term" value="P:gamma-aminobutyric acid catabolic process"/>
    <property type="evidence" value="ECO:0007669"/>
    <property type="project" value="TreeGrafter"/>
</dbReference>
<evidence type="ECO:0000256" key="1">
    <source>
        <dbReference type="ARBA" id="ARBA00001933"/>
    </source>
</evidence>
<evidence type="ECO:0000256" key="3">
    <source>
        <dbReference type="ARBA" id="ARBA00013071"/>
    </source>
</evidence>